<keyword evidence="1" id="KW-1133">Transmembrane helix</keyword>
<evidence type="ECO:0000256" key="1">
    <source>
        <dbReference type="SAM" id="Phobius"/>
    </source>
</evidence>
<gene>
    <name evidence="2" type="ORF">MPIPNATIZW_LOCUS18381</name>
</gene>
<protein>
    <recommendedName>
        <fullName evidence="4">Transmembrane protein</fullName>
    </recommendedName>
</protein>
<organism evidence="2 3">
    <name type="scientific">Pipistrellus nathusii</name>
    <name type="common">Nathusius' pipistrelle</name>
    <dbReference type="NCBI Taxonomy" id="59473"/>
    <lineage>
        <taxon>Eukaryota</taxon>
        <taxon>Metazoa</taxon>
        <taxon>Chordata</taxon>
        <taxon>Craniata</taxon>
        <taxon>Vertebrata</taxon>
        <taxon>Euteleostomi</taxon>
        <taxon>Mammalia</taxon>
        <taxon>Eutheria</taxon>
        <taxon>Laurasiatheria</taxon>
        <taxon>Chiroptera</taxon>
        <taxon>Yangochiroptera</taxon>
        <taxon>Vespertilionidae</taxon>
        <taxon>Pipistrellus</taxon>
    </lineage>
</organism>
<keyword evidence="3" id="KW-1185">Reference proteome</keyword>
<evidence type="ECO:0000313" key="3">
    <source>
        <dbReference type="Proteomes" id="UP001314169"/>
    </source>
</evidence>
<dbReference type="EMBL" id="OY882879">
    <property type="protein sequence ID" value="CAK6450075.1"/>
    <property type="molecule type" value="Genomic_DNA"/>
</dbReference>
<name>A0ABP0AHS6_PIPNA</name>
<sequence length="122" mass="13397">MCPQSKHHAYKAEFLTVNFCHYMTAGSYMFCASIALVTTLLGATPYECANMGCLRIMGFAIGVGCVCSYFHELTRVPMHLPLFSSVCVCVCVCVCELLISIFVSTGIFPLIHVDPMCIQVPQ</sequence>
<feature type="transmembrane region" description="Helical" evidence="1">
    <location>
        <begin position="22"/>
        <end position="41"/>
    </location>
</feature>
<evidence type="ECO:0000313" key="2">
    <source>
        <dbReference type="EMBL" id="CAK6450075.1"/>
    </source>
</evidence>
<dbReference type="Proteomes" id="UP001314169">
    <property type="component" value="Chromosome X"/>
</dbReference>
<keyword evidence="1" id="KW-0812">Transmembrane</keyword>
<feature type="transmembrane region" description="Helical" evidence="1">
    <location>
        <begin position="53"/>
        <end position="71"/>
    </location>
</feature>
<keyword evidence="1" id="KW-0472">Membrane</keyword>
<proteinExistence type="predicted"/>
<evidence type="ECO:0008006" key="4">
    <source>
        <dbReference type="Google" id="ProtNLM"/>
    </source>
</evidence>
<accession>A0ABP0AHS6</accession>
<feature type="transmembrane region" description="Helical" evidence="1">
    <location>
        <begin position="83"/>
        <end position="111"/>
    </location>
</feature>
<reference evidence="2" key="1">
    <citation type="submission" date="2023-12" db="EMBL/GenBank/DDBJ databases">
        <authorList>
            <person name="Brown T."/>
        </authorList>
    </citation>
    <scope>NUCLEOTIDE SEQUENCE</scope>
</reference>